<dbReference type="InterPro" id="IPR011006">
    <property type="entry name" value="CheY-like_superfamily"/>
</dbReference>
<evidence type="ECO:0000256" key="3">
    <source>
        <dbReference type="ARBA" id="ARBA00023015"/>
    </source>
</evidence>
<keyword evidence="2" id="KW-0902">Two-component regulatory system</keyword>
<dbReference type="InterPro" id="IPR006447">
    <property type="entry name" value="Myb_dom_plants"/>
</dbReference>
<gene>
    <name evidence="10" type="primary">25489924</name>
    <name evidence="9" type="ordered locus">MTR_3g102590</name>
</gene>
<dbReference type="FunFam" id="1.10.10.60:FF:000007">
    <property type="entry name" value="Two-component response regulator"/>
    <property type="match status" value="1"/>
</dbReference>
<keyword evidence="3" id="KW-0805">Transcription regulation</keyword>
<feature type="modified residue" description="4-aspartylphosphate" evidence="6">
    <location>
        <position position="64"/>
    </location>
</feature>
<dbReference type="SUPFAM" id="SSF46689">
    <property type="entry name" value="Homeodomain-like"/>
    <property type="match status" value="1"/>
</dbReference>
<dbReference type="GO" id="GO:0005634">
    <property type="term" value="C:nucleus"/>
    <property type="evidence" value="ECO:0007669"/>
    <property type="project" value="UniProtKB-SubCell"/>
</dbReference>
<keyword evidence="11" id="KW-1185">Reference proteome</keyword>
<dbReference type="KEGG" id="mtr:25489924"/>
<feature type="region of interest" description="Disordered" evidence="7">
    <location>
        <begin position="211"/>
        <end position="240"/>
    </location>
</feature>
<dbReference type="eggNOG" id="KOG1601">
    <property type="taxonomic scope" value="Eukaryota"/>
</dbReference>
<comment type="subcellular location">
    <subcellularLocation>
        <location evidence="1">Nucleus</location>
    </subcellularLocation>
</comment>
<evidence type="ECO:0000256" key="6">
    <source>
        <dbReference type="PROSITE-ProRule" id="PRU00169"/>
    </source>
</evidence>
<dbReference type="PANTHER" id="PTHR43874">
    <property type="entry name" value="TWO-COMPONENT RESPONSE REGULATOR"/>
    <property type="match status" value="1"/>
</dbReference>
<evidence type="ECO:0000256" key="2">
    <source>
        <dbReference type="ARBA" id="ARBA00023012"/>
    </source>
</evidence>
<dbReference type="OrthoDB" id="1426639at2759"/>
<feature type="compositionally biased region" description="Basic and acidic residues" evidence="7">
    <location>
        <begin position="230"/>
        <end position="240"/>
    </location>
</feature>
<evidence type="ECO:0000256" key="5">
    <source>
        <dbReference type="ARBA" id="ARBA00023242"/>
    </source>
</evidence>
<dbReference type="GO" id="GO:0000160">
    <property type="term" value="P:phosphorelay signal transduction system"/>
    <property type="evidence" value="ECO:0007669"/>
    <property type="project" value="UniProtKB-KW"/>
</dbReference>
<dbReference type="PaxDb" id="3880-AES83962"/>
<proteinExistence type="predicted"/>
<dbReference type="ExpressionAtlas" id="G8A2C3">
    <property type="expression patterns" value="differential"/>
</dbReference>
<dbReference type="AlphaFoldDB" id="G8A2C3"/>
<keyword evidence="5" id="KW-0539">Nucleus</keyword>
<feature type="domain" description="Response regulatory" evidence="8">
    <location>
        <begin position="13"/>
        <end position="129"/>
    </location>
</feature>
<evidence type="ECO:0000259" key="8">
    <source>
        <dbReference type="PROSITE" id="PS50110"/>
    </source>
</evidence>
<dbReference type="SUPFAM" id="SSF52172">
    <property type="entry name" value="CheY-like"/>
    <property type="match status" value="1"/>
</dbReference>
<dbReference type="CDD" id="cd17584">
    <property type="entry name" value="REC_typeB_ARR-like"/>
    <property type="match status" value="1"/>
</dbReference>
<keyword evidence="6" id="KW-0597">Phosphoprotein</keyword>
<protein>
    <submittedName>
        <fullName evidence="9">Two-component response regulator</fullName>
    </submittedName>
</protein>
<dbReference type="Gene3D" id="1.10.10.60">
    <property type="entry name" value="Homeodomain-like"/>
    <property type="match status" value="1"/>
</dbReference>
<dbReference type="PANTHER" id="PTHR43874:SF7">
    <property type="entry name" value="TWO-COMPONENT RESPONSE REGULATOR ARR10"/>
    <property type="match status" value="1"/>
</dbReference>
<keyword evidence="4" id="KW-0804">Transcription</keyword>
<dbReference type="PROSITE" id="PS50110">
    <property type="entry name" value="RESPONSE_REGULATORY"/>
    <property type="match status" value="1"/>
</dbReference>
<dbReference type="Pfam" id="PF00249">
    <property type="entry name" value="Myb_DNA-binding"/>
    <property type="match status" value="1"/>
</dbReference>
<dbReference type="NCBIfam" id="TIGR01557">
    <property type="entry name" value="myb_SHAQKYF"/>
    <property type="match status" value="1"/>
</dbReference>
<evidence type="ECO:0000256" key="4">
    <source>
        <dbReference type="ARBA" id="ARBA00023163"/>
    </source>
</evidence>
<dbReference type="InterPro" id="IPR001789">
    <property type="entry name" value="Sig_transdc_resp-reg_receiver"/>
</dbReference>
<evidence type="ECO:0000256" key="1">
    <source>
        <dbReference type="ARBA" id="ARBA00004123"/>
    </source>
</evidence>
<evidence type="ECO:0000313" key="9">
    <source>
        <dbReference type="EMBL" id="KEH35771.1"/>
    </source>
</evidence>
<evidence type="ECO:0000313" key="11">
    <source>
        <dbReference type="Proteomes" id="UP000002051"/>
    </source>
</evidence>
<evidence type="ECO:0000256" key="7">
    <source>
        <dbReference type="SAM" id="MobiDB-lite"/>
    </source>
</evidence>
<reference evidence="9 11" key="1">
    <citation type="journal article" date="2011" name="Nature">
        <title>The Medicago genome provides insight into the evolution of rhizobial symbioses.</title>
        <authorList>
            <person name="Young N.D."/>
            <person name="Debelle F."/>
            <person name="Oldroyd G.E."/>
            <person name="Geurts R."/>
            <person name="Cannon S.B."/>
            <person name="Udvardi M.K."/>
            <person name="Benedito V.A."/>
            <person name="Mayer K.F."/>
            <person name="Gouzy J."/>
            <person name="Schoof H."/>
            <person name="Van de Peer Y."/>
            <person name="Proost S."/>
            <person name="Cook D.R."/>
            <person name="Meyers B.C."/>
            <person name="Spannagl M."/>
            <person name="Cheung F."/>
            <person name="De Mita S."/>
            <person name="Krishnakumar V."/>
            <person name="Gundlach H."/>
            <person name="Zhou S."/>
            <person name="Mudge J."/>
            <person name="Bharti A.K."/>
            <person name="Murray J.D."/>
            <person name="Naoumkina M.A."/>
            <person name="Rosen B."/>
            <person name="Silverstein K.A."/>
            <person name="Tang H."/>
            <person name="Rombauts S."/>
            <person name="Zhao P.X."/>
            <person name="Zhou P."/>
            <person name="Barbe V."/>
            <person name="Bardou P."/>
            <person name="Bechner M."/>
            <person name="Bellec A."/>
            <person name="Berger A."/>
            <person name="Berges H."/>
            <person name="Bidwell S."/>
            <person name="Bisseling T."/>
            <person name="Choisne N."/>
            <person name="Couloux A."/>
            <person name="Denny R."/>
            <person name="Deshpande S."/>
            <person name="Dai X."/>
            <person name="Doyle J.J."/>
            <person name="Dudez A.M."/>
            <person name="Farmer A.D."/>
            <person name="Fouteau S."/>
            <person name="Franken C."/>
            <person name="Gibelin C."/>
            <person name="Gish J."/>
            <person name="Goldstein S."/>
            <person name="Gonzalez A.J."/>
            <person name="Green P.J."/>
            <person name="Hallab A."/>
            <person name="Hartog M."/>
            <person name="Hua A."/>
            <person name="Humphray S.J."/>
            <person name="Jeong D.H."/>
            <person name="Jing Y."/>
            <person name="Jocker A."/>
            <person name="Kenton S.M."/>
            <person name="Kim D.J."/>
            <person name="Klee K."/>
            <person name="Lai H."/>
            <person name="Lang C."/>
            <person name="Lin S."/>
            <person name="Macmil S.L."/>
            <person name="Magdelenat G."/>
            <person name="Matthews L."/>
            <person name="McCorrison J."/>
            <person name="Monaghan E.L."/>
            <person name="Mun J.H."/>
            <person name="Najar F.Z."/>
            <person name="Nicholson C."/>
            <person name="Noirot C."/>
            <person name="O'Bleness M."/>
            <person name="Paule C.R."/>
            <person name="Poulain J."/>
            <person name="Prion F."/>
            <person name="Qin B."/>
            <person name="Qu C."/>
            <person name="Retzel E.F."/>
            <person name="Riddle C."/>
            <person name="Sallet E."/>
            <person name="Samain S."/>
            <person name="Samson N."/>
            <person name="Sanders I."/>
            <person name="Saurat O."/>
            <person name="Scarpelli C."/>
            <person name="Schiex T."/>
            <person name="Segurens B."/>
            <person name="Severin A.J."/>
            <person name="Sherrier D.J."/>
            <person name="Shi R."/>
            <person name="Sims S."/>
            <person name="Singer S.R."/>
            <person name="Sinharoy S."/>
            <person name="Sterck L."/>
            <person name="Viollet A."/>
            <person name="Wang B.B."/>
            <person name="Wang K."/>
            <person name="Wang M."/>
            <person name="Wang X."/>
            <person name="Warfsmann J."/>
            <person name="Weissenbach J."/>
            <person name="White D.D."/>
            <person name="White J.D."/>
            <person name="Wiley G.B."/>
            <person name="Wincker P."/>
            <person name="Xing Y."/>
            <person name="Yang L."/>
            <person name="Yao Z."/>
            <person name="Ying F."/>
            <person name="Zhai J."/>
            <person name="Zhou L."/>
            <person name="Zuber A."/>
            <person name="Denarie J."/>
            <person name="Dixon R.A."/>
            <person name="May G.D."/>
            <person name="Schwartz D.C."/>
            <person name="Rogers J."/>
            <person name="Quetier F."/>
            <person name="Town C.D."/>
            <person name="Roe B.A."/>
        </authorList>
    </citation>
    <scope>NUCLEOTIDE SEQUENCE [LARGE SCALE GENOMIC DNA]</scope>
    <source>
        <strain evidence="9">A17</strain>
        <strain evidence="10 11">cv. Jemalong A17</strain>
    </source>
</reference>
<dbReference type="GO" id="GO:0003677">
    <property type="term" value="F:DNA binding"/>
    <property type="evidence" value="ECO:0007669"/>
    <property type="project" value="InterPro"/>
</dbReference>
<dbReference type="InterPro" id="IPR009057">
    <property type="entry name" value="Homeodomain-like_sf"/>
</dbReference>
<dbReference type="EMBL" id="CM001219">
    <property type="protein sequence ID" value="KEH35771.1"/>
    <property type="molecule type" value="Genomic_DNA"/>
</dbReference>
<name>G8A2C3_MEDTR</name>
<sequence length="240" mass="27056">MDDSSDRFPIGMRVLAVDGDSTHLSDLETRLRSCQYHVTTTSQAKTALTMLRENKDKFDLVIADVHLPDMDGLKLLELVELETDLPVVVMLSESSDNELVMKAVFHGASDFLVKPVRLQELKTIWQHVIRKKKDNEDLSAQKKSQSVWSVELHHKFVAAVNQLGIDKAVPEKILGLMNVENITREDVASHLRKYRLIDYVKKVSSVANQHASSLVAASRSADQDEDKDEDKENGHDNEDP</sequence>
<reference evidence="9 11" key="2">
    <citation type="journal article" date="2014" name="BMC Genomics">
        <title>An improved genome release (version Mt4.0) for the model legume Medicago truncatula.</title>
        <authorList>
            <person name="Tang H."/>
            <person name="Krishnakumar V."/>
            <person name="Bidwell S."/>
            <person name="Rosen B."/>
            <person name="Chan A."/>
            <person name="Zhou S."/>
            <person name="Gentzbittel L."/>
            <person name="Childs K.L."/>
            <person name="Yandell M."/>
            <person name="Gundlach H."/>
            <person name="Mayer K.F."/>
            <person name="Schwartz D.C."/>
            <person name="Town C.D."/>
        </authorList>
    </citation>
    <scope>GENOME REANNOTATION</scope>
    <source>
        <strain evidence="9">A17</strain>
        <strain evidence="10 11">cv. Jemalong A17</strain>
    </source>
</reference>
<dbReference type="Gene3D" id="3.40.50.2300">
    <property type="match status" value="1"/>
</dbReference>
<dbReference type="SMART" id="SM00448">
    <property type="entry name" value="REC"/>
    <property type="match status" value="1"/>
</dbReference>
<dbReference type="InterPro" id="IPR001005">
    <property type="entry name" value="SANT/Myb"/>
</dbReference>
<dbReference type="Proteomes" id="UP000002051">
    <property type="component" value="Chromosome 3"/>
</dbReference>
<dbReference type="EnsemblPlants" id="KEH35771">
    <property type="protein sequence ID" value="KEH35771"/>
    <property type="gene ID" value="MTR_3g102590"/>
</dbReference>
<organism evidence="9 11">
    <name type="scientific">Medicago truncatula</name>
    <name type="common">Barrel medic</name>
    <name type="synonym">Medicago tribuloides</name>
    <dbReference type="NCBI Taxonomy" id="3880"/>
    <lineage>
        <taxon>Eukaryota</taxon>
        <taxon>Viridiplantae</taxon>
        <taxon>Streptophyta</taxon>
        <taxon>Embryophyta</taxon>
        <taxon>Tracheophyta</taxon>
        <taxon>Spermatophyta</taxon>
        <taxon>Magnoliopsida</taxon>
        <taxon>eudicotyledons</taxon>
        <taxon>Gunneridae</taxon>
        <taxon>Pentapetalae</taxon>
        <taxon>rosids</taxon>
        <taxon>fabids</taxon>
        <taxon>Fabales</taxon>
        <taxon>Fabaceae</taxon>
        <taxon>Papilionoideae</taxon>
        <taxon>50 kb inversion clade</taxon>
        <taxon>NPAAA clade</taxon>
        <taxon>Hologalegina</taxon>
        <taxon>IRL clade</taxon>
        <taxon>Trifolieae</taxon>
        <taxon>Medicago</taxon>
    </lineage>
</organism>
<reference evidence="10" key="3">
    <citation type="submission" date="2015-04" db="UniProtKB">
        <authorList>
            <consortium name="EnsemblPlants"/>
        </authorList>
    </citation>
    <scope>IDENTIFICATION</scope>
    <source>
        <strain evidence="10">cv. Jemalong A17</strain>
    </source>
</reference>
<dbReference type="GO" id="GO:0009736">
    <property type="term" value="P:cytokinin-activated signaling pathway"/>
    <property type="evidence" value="ECO:0007669"/>
    <property type="project" value="InterPro"/>
</dbReference>
<accession>G8A2C3</accession>
<dbReference type="OMA" id="PIRMEEM"/>
<dbReference type="Pfam" id="PF00072">
    <property type="entry name" value="Response_reg"/>
    <property type="match status" value="1"/>
</dbReference>
<dbReference type="InterPro" id="IPR045279">
    <property type="entry name" value="ARR-like"/>
</dbReference>
<evidence type="ECO:0000313" key="10">
    <source>
        <dbReference type="EnsemblPlants" id="KEH35771"/>
    </source>
</evidence>